<organism evidence="14">
    <name type="scientific">Pityogenes trepanatus</name>
    <dbReference type="NCBI Taxonomy" id="445567"/>
    <lineage>
        <taxon>Eukaryota</taxon>
        <taxon>Metazoa</taxon>
        <taxon>Ecdysozoa</taxon>
        <taxon>Arthropoda</taxon>
        <taxon>Hexapoda</taxon>
        <taxon>Insecta</taxon>
        <taxon>Pterygota</taxon>
        <taxon>Neoptera</taxon>
        <taxon>Endopterygota</taxon>
        <taxon>Coleoptera</taxon>
        <taxon>Polyphaga</taxon>
        <taxon>Cucujiformia</taxon>
        <taxon>Curculionidae</taxon>
        <taxon>Scolytinae</taxon>
        <taxon>Pityogenes</taxon>
    </lineage>
</organism>
<evidence type="ECO:0000313" key="14">
    <source>
        <dbReference type="EMBL" id="AOY39828.1"/>
    </source>
</evidence>
<keyword evidence="11 13" id="KW-0472">Membrane</keyword>
<evidence type="ECO:0000256" key="3">
    <source>
        <dbReference type="ARBA" id="ARBA00011291"/>
    </source>
</evidence>
<geneLocation type="mitochondrion" evidence="14"/>
<feature type="transmembrane region" description="Helical" evidence="13">
    <location>
        <begin position="12"/>
        <end position="31"/>
    </location>
</feature>
<comment type="subunit">
    <text evidence="3">F-type ATPases have 2 components, CF(1) - the catalytic core - and CF(0) - the membrane proton channel.</text>
</comment>
<evidence type="ECO:0000256" key="6">
    <source>
        <dbReference type="ARBA" id="ARBA00022692"/>
    </source>
</evidence>
<evidence type="ECO:0000256" key="9">
    <source>
        <dbReference type="ARBA" id="ARBA00023065"/>
    </source>
</evidence>
<dbReference type="GO" id="GO:0031966">
    <property type="term" value="C:mitochondrial membrane"/>
    <property type="evidence" value="ECO:0007669"/>
    <property type="project" value="UniProtKB-SubCell"/>
</dbReference>
<dbReference type="InterPro" id="IPR001421">
    <property type="entry name" value="ATP8_metazoa"/>
</dbReference>
<dbReference type="AlphaFoldDB" id="A0A343A5J9"/>
<keyword evidence="6 12" id="KW-0812">Transmembrane</keyword>
<dbReference type="GO" id="GO:0015078">
    <property type="term" value="F:proton transmembrane transporter activity"/>
    <property type="evidence" value="ECO:0007669"/>
    <property type="project" value="InterPro"/>
</dbReference>
<evidence type="ECO:0000256" key="10">
    <source>
        <dbReference type="ARBA" id="ARBA00023128"/>
    </source>
</evidence>
<evidence type="ECO:0000256" key="1">
    <source>
        <dbReference type="ARBA" id="ARBA00004304"/>
    </source>
</evidence>
<proteinExistence type="inferred from homology"/>
<reference evidence="14" key="1">
    <citation type="submission" date="2016-04" db="EMBL/GenBank/DDBJ databases">
        <title>Mitochondria of Scolytid beetles.</title>
        <authorList>
            <person name="Miller K."/>
            <person name="Linard B."/>
            <person name="Vogler A.P."/>
        </authorList>
    </citation>
    <scope>NUCLEOTIDE SEQUENCE</scope>
</reference>
<keyword evidence="8 13" id="KW-1133">Transmembrane helix</keyword>
<dbReference type="GO" id="GO:0045259">
    <property type="term" value="C:proton-transporting ATP synthase complex"/>
    <property type="evidence" value="ECO:0007669"/>
    <property type="project" value="UniProtKB-KW"/>
</dbReference>
<evidence type="ECO:0000256" key="13">
    <source>
        <dbReference type="SAM" id="Phobius"/>
    </source>
</evidence>
<accession>A0A343A5J9</accession>
<comment type="subcellular location">
    <subcellularLocation>
        <location evidence="1 12">Mitochondrion membrane</location>
        <topology evidence="1 12">Single-pass membrane protein</topology>
    </subcellularLocation>
</comment>
<name>A0A343A5J9_9CUCU</name>
<evidence type="ECO:0000256" key="4">
    <source>
        <dbReference type="ARBA" id="ARBA00022448"/>
    </source>
</evidence>
<dbReference type="Pfam" id="PF00895">
    <property type="entry name" value="ATP-synt_8"/>
    <property type="match status" value="1"/>
</dbReference>
<evidence type="ECO:0000256" key="7">
    <source>
        <dbReference type="ARBA" id="ARBA00022781"/>
    </source>
</evidence>
<keyword evidence="9 12" id="KW-0406">Ion transport</keyword>
<gene>
    <name evidence="14" type="primary">atp8</name>
</gene>
<keyword evidence="10 12" id="KW-0496">Mitochondrion</keyword>
<keyword evidence="5 12" id="KW-0138">CF(0)</keyword>
<protein>
    <recommendedName>
        <fullName evidence="12">ATP synthase complex subunit 8</fullName>
    </recommendedName>
</protein>
<keyword evidence="4 12" id="KW-0813">Transport</keyword>
<sequence>MPQMAPMSWLTLFILFTMLFLLTIILNFFFLKNNSINNKTLFKNKAYLNKYWKW</sequence>
<evidence type="ECO:0000256" key="11">
    <source>
        <dbReference type="ARBA" id="ARBA00023136"/>
    </source>
</evidence>
<comment type="similarity">
    <text evidence="2 12">Belongs to the ATPase protein 8 family.</text>
</comment>
<evidence type="ECO:0000256" key="5">
    <source>
        <dbReference type="ARBA" id="ARBA00022547"/>
    </source>
</evidence>
<keyword evidence="7 12" id="KW-0375">Hydrogen ion transport</keyword>
<evidence type="ECO:0000256" key="2">
    <source>
        <dbReference type="ARBA" id="ARBA00008892"/>
    </source>
</evidence>
<dbReference type="EMBL" id="KX035225">
    <property type="protein sequence ID" value="AOY39828.1"/>
    <property type="molecule type" value="Genomic_DNA"/>
</dbReference>
<dbReference type="GO" id="GO:0015986">
    <property type="term" value="P:proton motive force-driven ATP synthesis"/>
    <property type="evidence" value="ECO:0007669"/>
    <property type="project" value="InterPro"/>
</dbReference>
<evidence type="ECO:0000256" key="8">
    <source>
        <dbReference type="ARBA" id="ARBA00022989"/>
    </source>
</evidence>
<evidence type="ECO:0000256" key="12">
    <source>
        <dbReference type="RuleBase" id="RU003661"/>
    </source>
</evidence>